<dbReference type="SUPFAM" id="SSF63380">
    <property type="entry name" value="Riboflavin synthase domain-like"/>
    <property type="match status" value="1"/>
</dbReference>
<protein>
    <submittedName>
        <fullName evidence="13">Dihydroorotate oxidase electron transfer subunit</fullName>
    </submittedName>
</protein>
<evidence type="ECO:0000256" key="1">
    <source>
        <dbReference type="ARBA" id="ARBA00006422"/>
    </source>
</evidence>
<feature type="region of interest" description="Disordered" evidence="11">
    <location>
        <begin position="1"/>
        <end position="26"/>
    </location>
</feature>
<evidence type="ECO:0000256" key="2">
    <source>
        <dbReference type="ARBA" id="ARBA00022448"/>
    </source>
</evidence>
<dbReference type="PROSITE" id="PS51384">
    <property type="entry name" value="FAD_FR"/>
    <property type="match status" value="1"/>
</dbReference>
<dbReference type="InterPro" id="IPR037117">
    <property type="entry name" value="Dihydroorotate_DH_ele_sf"/>
</dbReference>
<evidence type="ECO:0000256" key="9">
    <source>
        <dbReference type="ARBA" id="ARBA00023014"/>
    </source>
</evidence>
<evidence type="ECO:0000256" key="8">
    <source>
        <dbReference type="ARBA" id="ARBA00023004"/>
    </source>
</evidence>
<keyword evidence="8" id="KW-0408">Iron</keyword>
<accession>A0ABZ1IBI9</accession>
<name>A0ABZ1IBI9_9PSEU</name>
<keyword evidence="4" id="KW-0001">2Fe-2S</keyword>
<dbReference type="InterPro" id="IPR017927">
    <property type="entry name" value="FAD-bd_FR_type"/>
</dbReference>
<dbReference type="Gene3D" id="3.40.50.80">
    <property type="entry name" value="Nucleotide-binding domain of ferredoxin-NADP reductase (FNR) module"/>
    <property type="match status" value="1"/>
</dbReference>
<keyword evidence="5" id="KW-0479">Metal-binding</keyword>
<gene>
    <name evidence="13" type="ORF">VSH64_06675</name>
</gene>
<dbReference type="InterPro" id="IPR050353">
    <property type="entry name" value="PyrK_electron_transfer"/>
</dbReference>
<keyword evidence="7" id="KW-0249">Electron transport</keyword>
<dbReference type="PIRSF" id="PIRSF006816">
    <property type="entry name" value="Cyc3_hyd_g"/>
    <property type="match status" value="1"/>
</dbReference>
<evidence type="ECO:0000313" key="14">
    <source>
        <dbReference type="Proteomes" id="UP001330812"/>
    </source>
</evidence>
<organism evidence="13 14">
    <name type="scientific">Amycolatopsis rhabdoformis</name>
    <dbReference type="NCBI Taxonomy" id="1448059"/>
    <lineage>
        <taxon>Bacteria</taxon>
        <taxon>Bacillati</taxon>
        <taxon>Actinomycetota</taxon>
        <taxon>Actinomycetes</taxon>
        <taxon>Pseudonocardiales</taxon>
        <taxon>Pseudonocardiaceae</taxon>
        <taxon>Amycolatopsis</taxon>
    </lineage>
</organism>
<keyword evidence="3" id="KW-0285">Flavoprotein</keyword>
<keyword evidence="9" id="KW-0411">Iron-sulfur</keyword>
<evidence type="ECO:0000256" key="4">
    <source>
        <dbReference type="ARBA" id="ARBA00022714"/>
    </source>
</evidence>
<dbReference type="RefSeq" id="WP_326834597.1">
    <property type="nucleotide sequence ID" value="NZ_CP142149.1"/>
</dbReference>
<evidence type="ECO:0000256" key="3">
    <source>
        <dbReference type="ARBA" id="ARBA00022630"/>
    </source>
</evidence>
<dbReference type="InterPro" id="IPR019480">
    <property type="entry name" value="Dihydroorotate_DH_Fe-S-bd"/>
</dbReference>
<evidence type="ECO:0000256" key="11">
    <source>
        <dbReference type="SAM" id="MobiDB-lite"/>
    </source>
</evidence>
<evidence type="ECO:0000256" key="7">
    <source>
        <dbReference type="ARBA" id="ARBA00022982"/>
    </source>
</evidence>
<evidence type="ECO:0000256" key="6">
    <source>
        <dbReference type="ARBA" id="ARBA00022827"/>
    </source>
</evidence>
<comment type="similarity">
    <text evidence="1">Belongs to the PyrK family.</text>
</comment>
<dbReference type="SUPFAM" id="SSF52343">
    <property type="entry name" value="Ferredoxin reductase-like, C-terminal NADP-linked domain"/>
    <property type="match status" value="1"/>
</dbReference>
<dbReference type="Gene3D" id="2.10.240.10">
    <property type="entry name" value="Dihydroorotate dehydrogenase, electron transfer subunit"/>
    <property type="match status" value="1"/>
</dbReference>
<sequence length="286" mass="30407">MTTTETRAVRDHVTPLPAGSDTRPAPTWHHAEILEHRPEADRYQYLRLHAPTIARTAAAGQFVMLTAARQDERGPVLPRPMAIYRRDAEAGTIEVVYGVVGDGTRKLTTFGAGETMLVVGPLGRGFHVPADTGRVLLVGRGIGTCSLTTVAEDLAGSATKLVAVASGRTPEAVIGAGFYRECGAEQVITVTDAEATSGVEHLRELLTSTLDSEPPQRILTCGSDRLAWLCHELAERWGAEVQVSLEAHMACGLGYCHGCATGTRSGPVESPLICKDGPVFRLAATS</sequence>
<dbReference type="InterPro" id="IPR017938">
    <property type="entry name" value="Riboflavin_synthase-like_b-brl"/>
</dbReference>
<keyword evidence="14" id="KW-1185">Reference proteome</keyword>
<dbReference type="EMBL" id="CP142149">
    <property type="protein sequence ID" value="WSE31790.1"/>
    <property type="molecule type" value="Genomic_DNA"/>
</dbReference>
<evidence type="ECO:0000259" key="12">
    <source>
        <dbReference type="PROSITE" id="PS51384"/>
    </source>
</evidence>
<dbReference type="PANTHER" id="PTHR43513:SF3">
    <property type="entry name" value="DIHYDROOROTATE DEHYDROGENASE B (NAD(+)), ELECTRON TRANSFER SUBUNIT-RELATED"/>
    <property type="match status" value="1"/>
</dbReference>
<feature type="domain" description="FAD-binding FR-type" evidence="12">
    <location>
        <begin position="26"/>
        <end position="128"/>
    </location>
</feature>
<evidence type="ECO:0000313" key="13">
    <source>
        <dbReference type="EMBL" id="WSE31790.1"/>
    </source>
</evidence>
<reference evidence="13 14" key="1">
    <citation type="journal article" date="2015" name="Int. J. Syst. Evol. Microbiol.">
        <title>Amycolatopsis rhabdoformis sp. nov., an actinomycete isolated from a tropical forest soil.</title>
        <authorList>
            <person name="Souza W.R."/>
            <person name="Silva R.E."/>
            <person name="Goodfellow M."/>
            <person name="Busarakam K."/>
            <person name="Figueiro F.S."/>
            <person name="Ferreira D."/>
            <person name="Rodrigues-Filho E."/>
            <person name="Moraes L.A.B."/>
            <person name="Zucchi T.D."/>
        </authorList>
    </citation>
    <scope>NUCLEOTIDE SEQUENCE [LARGE SCALE GENOMIC DNA]</scope>
    <source>
        <strain evidence="13 14">NCIMB 14900</strain>
    </source>
</reference>
<proteinExistence type="inferred from homology"/>
<dbReference type="PANTHER" id="PTHR43513">
    <property type="entry name" value="DIHYDROOROTATE DEHYDROGENASE B (NAD(+)), ELECTRON TRANSFER SUBUNIT"/>
    <property type="match status" value="1"/>
</dbReference>
<dbReference type="Proteomes" id="UP001330812">
    <property type="component" value="Chromosome"/>
</dbReference>
<keyword evidence="6" id="KW-0274">FAD</keyword>
<comment type="cofactor">
    <cofactor evidence="10">
        <name>[2Fe-2S] cluster</name>
        <dbReference type="ChEBI" id="CHEBI:190135"/>
    </cofactor>
</comment>
<evidence type="ECO:0000256" key="10">
    <source>
        <dbReference type="ARBA" id="ARBA00034078"/>
    </source>
</evidence>
<dbReference type="InterPro" id="IPR039261">
    <property type="entry name" value="FNR_nucleotide-bd"/>
</dbReference>
<dbReference type="Pfam" id="PF10418">
    <property type="entry name" value="DHODB_Fe-S_bind"/>
    <property type="match status" value="1"/>
</dbReference>
<keyword evidence="2" id="KW-0813">Transport</keyword>
<evidence type="ECO:0000256" key="5">
    <source>
        <dbReference type="ARBA" id="ARBA00022723"/>
    </source>
</evidence>
<dbReference type="InterPro" id="IPR012165">
    <property type="entry name" value="Cyt_c3_hydrogenase_gsu"/>
</dbReference>
<dbReference type="Gene3D" id="2.40.30.10">
    <property type="entry name" value="Translation factors"/>
    <property type="match status" value="1"/>
</dbReference>